<dbReference type="SUPFAM" id="SSF46689">
    <property type="entry name" value="Homeodomain-like"/>
    <property type="match status" value="1"/>
</dbReference>
<sequence length="113" mass="12866">MIKLDLLSKFENKLADHFDKESVTGSITVSNLAEKLNVSASYLSDMLRATTGQNMQQHIHNILIYKAKDILANTNLSASEIAFSLGFEFPQFFNKLFKNKTSRSPLEYRQSFN</sequence>
<keyword evidence="6" id="KW-1185">Reference proteome</keyword>
<gene>
    <name evidence="5" type="ORF">EPL05_23795</name>
</gene>
<evidence type="ECO:0000259" key="4">
    <source>
        <dbReference type="PROSITE" id="PS01124"/>
    </source>
</evidence>
<dbReference type="Pfam" id="PF12833">
    <property type="entry name" value="HTH_18"/>
    <property type="match status" value="1"/>
</dbReference>
<accession>A0A3S3YM97</accession>
<keyword evidence="3" id="KW-0804">Transcription</keyword>
<dbReference type="PANTHER" id="PTHR43280:SF32">
    <property type="entry name" value="TRANSCRIPTIONAL REGULATORY PROTEIN"/>
    <property type="match status" value="1"/>
</dbReference>
<evidence type="ECO:0000256" key="1">
    <source>
        <dbReference type="ARBA" id="ARBA00023015"/>
    </source>
</evidence>
<evidence type="ECO:0000313" key="6">
    <source>
        <dbReference type="Proteomes" id="UP000286701"/>
    </source>
</evidence>
<dbReference type="GO" id="GO:0043565">
    <property type="term" value="F:sequence-specific DNA binding"/>
    <property type="evidence" value="ECO:0007669"/>
    <property type="project" value="InterPro"/>
</dbReference>
<evidence type="ECO:0000256" key="2">
    <source>
        <dbReference type="ARBA" id="ARBA00023125"/>
    </source>
</evidence>
<comment type="caution">
    <text evidence="5">The sequence shown here is derived from an EMBL/GenBank/DDBJ whole genome shotgun (WGS) entry which is preliminary data.</text>
</comment>
<dbReference type="InterPro" id="IPR018060">
    <property type="entry name" value="HTH_AraC"/>
</dbReference>
<dbReference type="Proteomes" id="UP000286701">
    <property type="component" value="Unassembled WGS sequence"/>
</dbReference>
<keyword evidence="1" id="KW-0805">Transcription regulation</keyword>
<feature type="domain" description="HTH araC/xylS-type" evidence="4">
    <location>
        <begin position="8"/>
        <end position="111"/>
    </location>
</feature>
<proteinExistence type="predicted"/>
<dbReference type="PANTHER" id="PTHR43280">
    <property type="entry name" value="ARAC-FAMILY TRANSCRIPTIONAL REGULATOR"/>
    <property type="match status" value="1"/>
</dbReference>
<protein>
    <submittedName>
        <fullName evidence="5">AraC family transcriptional regulator</fullName>
    </submittedName>
</protein>
<dbReference type="AlphaFoldDB" id="A0A3S3YM97"/>
<dbReference type="SMART" id="SM00342">
    <property type="entry name" value="HTH_ARAC"/>
    <property type="match status" value="1"/>
</dbReference>
<name>A0A3S3YM97_9SPHI</name>
<keyword evidence="2" id="KW-0238">DNA-binding</keyword>
<evidence type="ECO:0000256" key="3">
    <source>
        <dbReference type="ARBA" id="ARBA00023163"/>
    </source>
</evidence>
<dbReference type="GO" id="GO:0003700">
    <property type="term" value="F:DNA-binding transcription factor activity"/>
    <property type="evidence" value="ECO:0007669"/>
    <property type="project" value="InterPro"/>
</dbReference>
<dbReference type="EMBL" id="SBIW01000031">
    <property type="protein sequence ID" value="RWY46071.1"/>
    <property type="molecule type" value="Genomic_DNA"/>
</dbReference>
<dbReference type="InterPro" id="IPR009057">
    <property type="entry name" value="Homeodomain-like_sf"/>
</dbReference>
<dbReference type="Gene3D" id="1.10.10.60">
    <property type="entry name" value="Homeodomain-like"/>
    <property type="match status" value="2"/>
</dbReference>
<reference evidence="5 6" key="1">
    <citation type="submission" date="2019-01" db="EMBL/GenBank/DDBJ databases">
        <title>Mucilaginibacter antarcticum sp. nov., isolated from antarctic soil.</title>
        <authorList>
            <person name="Yan Y.-Q."/>
            <person name="Du Z.-J."/>
        </authorList>
    </citation>
    <scope>NUCLEOTIDE SEQUENCE [LARGE SCALE GENOMIC DNA]</scope>
    <source>
        <strain evidence="5 6">F01003</strain>
    </source>
</reference>
<dbReference type="RefSeq" id="WP_128536488.1">
    <property type="nucleotide sequence ID" value="NZ_SBIW01000031.1"/>
</dbReference>
<dbReference type="PROSITE" id="PS01124">
    <property type="entry name" value="HTH_ARAC_FAMILY_2"/>
    <property type="match status" value="1"/>
</dbReference>
<evidence type="ECO:0000313" key="5">
    <source>
        <dbReference type="EMBL" id="RWY46071.1"/>
    </source>
</evidence>
<dbReference type="OrthoDB" id="9816214at2"/>
<organism evidence="5 6">
    <name type="scientific">Mucilaginibacter gilvus</name>
    <dbReference type="NCBI Taxonomy" id="2305909"/>
    <lineage>
        <taxon>Bacteria</taxon>
        <taxon>Pseudomonadati</taxon>
        <taxon>Bacteroidota</taxon>
        <taxon>Sphingobacteriia</taxon>
        <taxon>Sphingobacteriales</taxon>
        <taxon>Sphingobacteriaceae</taxon>
        <taxon>Mucilaginibacter</taxon>
    </lineage>
</organism>